<comment type="caution">
    <text evidence="1">The sequence shown here is derived from an EMBL/GenBank/DDBJ whole genome shotgun (WGS) entry which is preliminary data.</text>
</comment>
<protein>
    <submittedName>
        <fullName evidence="1">Uncharacterized protein</fullName>
    </submittedName>
</protein>
<dbReference type="EMBL" id="CM056798">
    <property type="protein sequence ID" value="KAJ8711789.1"/>
    <property type="molecule type" value="Genomic_DNA"/>
</dbReference>
<organism evidence="1 2">
    <name type="scientific">Mythimna loreyi</name>
    <dbReference type="NCBI Taxonomy" id="667449"/>
    <lineage>
        <taxon>Eukaryota</taxon>
        <taxon>Metazoa</taxon>
        <taxon>Ecdysozoa</taxon>
        <taxon>Arthropoda</taxon>
        <taxon>Hexapoda</taxon>
        <taxon>Insecta</taxon>
        <taxon>Pterygota</taxon>
        <taxon>Neoptera</taxon>
        <taxon>Endopterygota</taxon>
        <taxon>Lepidoptera</taxon>
        <taxon>Glossata</taxon>
        <taxon>Ditrysia</taxon>
        <taxon>Noctuoidea</taxon>
        <taxon>Noctuidae</taxon>
        <taxon>Noctuinae</taxon>
        <taxon>Hadenini</taxon>
        <taxon>Mythimna</taxon>
    </lineage>
</organism>
<name>A0ACC2QBB6_9NEOP</name>
<reference evidence="1" key="1">
    <citation type="submission" date="2023-03" db="EMBL/GenBank/DDBJ databases">
        <title>Chromosome-level genomes of two armyworms, Mythimna separata and Mythimna loreyi, provide insights into the biosynthesis and reception of sex pheromones.</title>
        <authorList>
            <person name="Zhao H."/>
        </authorList>
    </citation>
    <scope>NUCLEOTIDE SEQUENCE</scope>
    <source>
        <strain evidence="1">BeijingLab</strain>
    </source>
</reference>
<proteinExistence type="predicted"/>
<gene>
    <name evidence="1" type="ORF">PYW08_008743</name>
</gene>
<dbReference type="Proteomes" id="UP001231649">
    <property type="component" value="Chromosome 22"/>
</dbReference>
<sequence>MSPLVYLCLFVCITLIHSTKTAEIQNAVGNATGFRPHVHKYLVLLRIYDDGAGFLCSGSIIDKEWIISAAHCFAKHQYRKIKIIRKIDSNEHVLGFVSKYANHPKFDITKGSKTAKYDLALLKTRKPIQLSEFIKPIALARLGAFGQKGIIAGYASKTPLEGAVVVNRCKWAPSDDGLLCSPYWAYAQNGDSGGALTTSNGLVGVISLRVGSETVYVNISLHFDYIQKVTGKKLHKK</sequence>
<evidence type="ECO:0000313" key="2">
    <source>
        <dbReference type="Proteomes" id="UP001231649"/>
    </source>
</evidence>
<evidence type="ECO:0000313" key="1">
    <source>
        <dbReference type="EMBL" id="KAJ8711789.1"/>
    </source>
</evidence>
<accession>A0ACC2QBB6</accession>
<keyword evidence="2" id="KW-1185">Reference proteome</keyword>